<reference evidence="14" key="2">
    <citation type="submission" date="2025-09" db="UniProtKB">
        <authorList>
            <consortium name="Ensembl"/>
        </authorList>
    </citation>
    <scope>IDENTIFICATION</scope>
</reference>
<dbReference type="Proteomes" id="UP000265000">
    <property type="component" value="Unplaced"/>
</dbReference>
<keyword evidence="15" id="KW-1185">Reference proteome</keyword>
<dbReference type="Ensembl" id="ENSFHET00000026229.1">
    <property type="protein sequence ID" value="ENSFHEP00000017525.1"/>
    <property type="gene ID" value="ENSFHEG00000019257.1"/>
</dbReference>
<evidence type="ECO:0000256" key="1">
    <source>
        <dbReference type="ARBA" id="ARBA00004245"/>
    </source>
</evidence>
<evidence type="ECO:0000256" key="4">
    <source>
        <dbReference type="ARBA" id="ARBA00006483"/>
    </source>
</evidence>
<keyword evidence="5" id="KW-1003">Cell membrane</keyword>
<keyword evidence="7 13" id="KW-0812">Transmembrane</keyword>
<evidence type="ECO:0000256" key="12">
    <source>
        <dbReference type="ARBA" id="ARBA00023212"/>
    </source>
</evidence>
<dbReference type="GO" id="GO:0051051">
    <property type="term" value="P:negative regulation of transport"/>
    <property type="evidence" value="ECO:0007669"/>
    <property type="project" value="TreeGrafter"/>
</dbReference>
<evidence type="ECO:0000256" key="8">
    <source>
        <dbReference type="ARBA" id="ARBA00022824"/>
    </source>
</evidence>
<keyword evidence="11 13" id="KW-0472">Membrane</keyword>
<dbReference type="Pfam" id="PF03208">
    <property type="entry name" value="PRA1"/>
    <property type="match status" value="1"/>
</dbReference>
<dbReference type="AlphaFoldDB" id="A0A3Q2TM50"/>
<sequence>MPPLRPWGDFFFFPGWRGFAIPTSFKRYRDTFISNLLYYQTNYLVVSTAVFIIPGFKEPVSMIKGLAALLGVFLFSVWAGEIQPLVYLKRWSPFAFLVTMFLVFDFFNLLVLYNETFALATYSSLSVLIPHASFRYRNIDEGQYHKEAEQLKGSPMGILLIGRVKKNTKMK</sequence>
<dbReference type="GeneTree" id="ENSGT00940000175464"/>
<dbReference type="OrthoDB" id="8428572at2759"/>
<evidence type="ECO:0000256" key="9">
    <source>
        <dbReference type="ARBA" id="ARBA00022989"/>
    </source>
</evidence>
<keyword evidence="6" id="KW-0963">Cytoplasm</keyword>
<evidence type="ECO:0000256" key="3">
    <source>
        <dbReference type="ARBA" id="ARBA00004651"/>
    </source>
</evidence>
<evidence type="ECO:0000256" key="13">
    <source>
        <dbReference type="RuleBase" id="RU363107"/>
    </source>
</evidence>
<feature type="transmembrane region" description="Helical" evidence="13">
    <location>
        <begin position="36"/>
        <end position="56"/>
    </location>
</feature>
<reference evidence="14" key="1">
    <citation type="submission" date="2025-08" db="UniProtKB">
        <authorList>
            <consortium name="Ensembl"/>
        </authorList>
    </citation>
    <scope>IDENTIFICATION</scope>
</reference>
<dbReference type="PANTHER" id="PTHR12859">
    <property type="entry name" value="PRA1 PROTEIN"/>
    <property type="match status" value="1"/>
</dbReference>
<dbReference type="GO" id="GO:0005789">
    <property type="term" value="C:endoplasmic reticulum membrane"/>
    <property type="evidence" value="ECO:0007669"/>
    <property type="project" value="UniProtKB-SubCell"/>
</dbReference>
<evidence type="ECO:0000313" key="14">
    <source>
        <dbReference type="Ensembl" id="ENSFHEP00000017525.1"/>
    </source>
</evidence>
<keyword evidence="8" id="KW-0256">Endoplasmic reticulum</keyword>
<keyword evidence="9 13" id="KW-1133">Transmembrane helix</keyword>
<evidence type="ECO:0000256" key="2">
    <source>
        <dbReference type="ARBA" id="ARBA00004477"/>
    </source>
</evidence>
<evidence type="ECO:0000256" key="7">
    <source>
        <dbReference type="ARBA" id="ARBA00022692"/>
    </source>
</evidence>
<organism evidence="14 15">
    <name type="scientific">Fundulus heteroclitus</name>
    <name type="common">Killifish</name>
    <name type="synonym">Mummichog</name>
    <dbReference type="NCBI Taxonomy" id="8078"/>
    <lineage>
        <taxon>Eukaryota</taxon>
        <taxon>Metazoa</taxon>
        <taxon>Chordata</taxon>
        <taxon>Craniata</taxon>
        <taxon>Vertebrata</taxon>
        <taxon>Euteleostomi</taxon>
        <taxon>Actinopterygii</taxon>
        <taxon>Neopterygii</taxon>
        <taxon>Teleostei</taxon>
        <taxon>Neoteleostei</taxon>
        <taxon>Acanthomorphata</taxon>
        <taxon>Ovalentaria</taxon>
        <taxon>Atherinomorphae</taxon>
        <taxon>Cyprinodontiformes</taxon>
        <taxon>Fundulidae</taxon>
        <taxon>Fundulus</taxon>
    </lineage>
</organism>
<keyword evidence="10" id="KW-0007">Acetylation</keyword>
<evidence type="ECO:0000313" key="15">
    <source>
        <dbReference type="Proteomes" id="UP000265000"/>
    </source>
</evidence>
<protein>
    <recommendedName>
        <fullName evidence="13">PRA1 family protein</fullName>
    </recommendedName>
</protein>
<accession>A0A3Q2TM50</accession>
<dbReference type="InterPro" id="IPR004895">
    <property type="entry name" value="Prenylated_rab_accept_PRA1"/>
</dbReference>
<proteinExistence type="inferred from homology"/>
<evidence type="ECO:0000256" key="11">
    <source>
        <dbReference type="ARBA" id="ARBA00023136"/>
    </source>
</evidence>
<name>A0A3Q2TM50_FUNHE</name>
<dbReference type="PANTHER" id="PTHR12859:SF2">
    <property type="entry name" value="PRA1 FAMILY PROTEIN 3"/>
    <property type="match status" value="1"/>
</dbReference>
<feature type="transmembrane region" description="Helical" evidence="13">
    <location>
        <begin position="94"/>
        <end position="113"/>
    </location>
</feature>
<comment type="subcellular location">
    <subcellularLocation>
        <location evidence="3">Cell membrane</location>
        <topology evidence="3">Multi-pass membrane protein</topology>
    </subcellularLocation>
    <subcellularLocation>
        <location evidence="1">Cytoplasm</location>
        <location evidence="1">Cytoskeleton</location>
    </subcellularLocation>
    <subcellularLocation>
        <location evidence="2">Endoplasmic reticulum membrane</location>
        <topology evidence="2">Multi-pass membrane protein</topology>
    </subcellularLocation>
    <subcellularLocation>
        <location evidence="13">Membrane</location>
        <topology evidence="13">Multi-pass membrane protein</topology>
    </subcellularLocation>
</comment>
<evidence type="ECO:0000256" key="6">
    <source>
        <dbReference type="ARBA" id="ARBA00022490"/>
    </source>
</evidence>
<comment type="similarity">
    <text evidence="4 13">Belongs to the PRA1 family.</text>
</comment>
<dbReference type="GO" id="GO:0005856">
    <property type="term" value="C:cytoskeleton"/>
    <property type="evidence" value="ECO:0007669"/>
    <property type="project" value="UniProtKB-SubCell"/>
</dbReference>
<evidence type="ECO:0000256" key="10">
    <source>
        <dbReference type="ARBA" id="ARBA00022990"/>
    </source>
</evidence>
<evidence type="ECO:0000256" key="5">
    <source>
        <dbReference type="ARBA" id="ARBA00022475"/>
    </source>
</evidence>
<dbReference type="GO" id="GO:0005886">
    <property type="term" value="C:plasma membrane"/>
    <property type="evidence" value="ECO:0007669"/>
    <property type="project" value="UniProtKB-SubCell"/>
</dbReference>
<feature type="transmembrane region" description="Helical" evidence="13">
    <location>
        <begin position="62"/>
        <end position="82"/>
    </location>
</feature>
<dbReference type="GeneID" id="105933989"/>
<keyword evidence="12" id="KW-0206">Cytoskeleton</keyword>